<organism evidence="1">
    <name type="scientific">Ectopseudomonas oleovorans</name>
    <name type="common">Pseudomonas oleovorans</name>
    <dbReference type="NCBI Taxonomy" id="301"/>
    <lineage>
        <taxon>Bacteria</taxon>
        <taxon>Pseudomonadati</taxon>
        <taxon>Pseudomonadota</taxon>
        <taxon>Gammaproteobacteria</taxon>
        <taxon>Pseudomonadales</taxon>
        <taxon>Pseudomonadaceae</taxon>
        <taxon>Ectopseudomonas</taxon>
    </lineage>
</organism>
<reference evidence="1" key="1">
    <citation type="submission" date="2018-11" db="EMBL/GenBank/DDBJ databases">
        <authorList>
            <consortium name="Genoscope - CEA"/>
            <person name="William W."/>
        </authorList>
    </citation>
    <scope>NUCLEOTIDE SEQUENCE [LARGE SCALE GENOMIC DNA]</scope>
    <source>
        <strain evidence="1">T9AD</strain>
    </source>
</reference>
<proteinExistence type="predicted"/>
<evidence type="ECO:0000313" key="1">
    <source>
        <dbReference type="EMBL" id="VDN62017.1"/>
    </source>
</evidence>
<dbReference type="EMBL" id="LR130779">
    <property type="protein sequence ID" value="VDN62017.1"/>
    <property type="molecule type" value="Genomic_DNA"/>
</dbReference>
<accession>A0A653B1B5</accession>
<name>A0A653B1B5_ECTOL</name>
<protein>
    <submittedName>
        <fullName evidence="1">Conjugative transfer signal peptidase TraF</fullName>
    </submittedName>
</protein>
<dbReference type="AlphaFoldDB" id="A0A653B1B5"/>
<sequence>MRRDRQGRALPAWRTYQRLVGDELLLLSSINPKSFDSRHFFPLSVGGMIVLAQLLCSDSCR</sequence>
<gene>
    <name evidence="1" type="ORF">POT9AD_1026</name>
</gene>